<accession>A0A085NCS4</accession>
<evidence type="ECO:0000313" key="3">
    <source>
        <dbReference type="Proteomes" id="UP000030764"/>
    </source>
</evidence>
<dbReference type="AlphaFoldDB" id="A0A085NCS4"/>
<keyword evidence="3" id="KW-1185">Reference proteome</keyword>
<gene>
    <name evidence="1" type="ORF">M513_05071</name>
    <name evidence="2" type="ORF">M514_05071</name>
</gene>
<dbReference type="Proteomes" id="UP000030764">
    <property type="component" value="Unassembled WGS sequence"/>
</dbReference>
<evidence type="ECO:0000313" key="2">
    <source>
        <dbReference type="EMBL" id="KFD67270.1"/>
    </source>
</evidence>
<organism evidence="2">
    <name type="scientific">Trichuris suis</name>
    <name type="common">pig whipworm</name>
    <dbReference type="NCBI Taxonomy" id="68888"/>
    <lineage>
        <taxon>Eukaryota</taxon>
        <taxon>Metazoa</taxon>
        <taxon>Ecdysozoa</taxon>
        <taxon>Nematoda</taxon>
        <taxon>Enoplea</taxon>
        <taxon>Dorylaimia</taxon>
        <taxon>Trichinellida</taxon>
        <taxon>Trichuridae</taxon>
        <taxon>Trichuris</taxon>
    </lineage>
</organism>
<sequence>MSAVAMASELTARRFWPKALPAKTPTRLVDLSSLDLDTLVAELRSRISADAYQGVVSGSRPRTSDAVYFMVHKIDLSKLSDKEKWTARWARPNPSYYRPYSHLGLYKADGAQTEEVFWDPPLPTDRAPPYIVELQGAPDIVTSGGRFMVPFGVVVDTDYFKHFDVVPCIDWEHAFSYCATGDVEWTLRNSDTSLEMVEVPATQVTCIVERWWAFDVSDTGTTANPKNCGRWRTATAEGANDLVDASGCSGMFMSYERDPRTNTDANSAFAPVWLLRSSPHTRGWSATWRMDAMTLSMTGRVELKREPINRVLSGGTPEWCSYGYSVSAGSHLWRVAALLELFVADGAAVEFFDARLMSLVVKGAATLMSLQNHWIAVSTAFSVN</sequence>
<dbReference type="Proteomes" id="UP000030758">
    <property type="component" value="Unassembled WGS sequence"/>
</dbReference>
<dbReference type="EMBL" id="KL367516">
    <property type="protein sequence ID" value="KFD67270.1"/>
    <property type="molecule type" value="Genomic_DNA"/>
</dbReference>
<name>A0A085NCS4_9BILA</name>
<reference evidence="2 3" key="1">
    <citation type="journal article" date="2014" name="Nat. Genet.">
        <title>Genome and transcriptome of the porcine whipworm Trichuris suis.</title>
        <authorList>
            <person name="Jex A.R."/>
            <person name="Nejsum P."/>
            <person name="Schwarz E.M."/>
            <person name="Hu L."/>
            <person name="Young N.D."/>
            <person name="Hall R.S."/>
            <person name="Korhonen P.K."/>
            <person name="Liao S."/>
            <person name="Thamsborg S."/>
            <person name="Xia J."/>
            <person name="Xu P."/>
            <person name="Wang S."/>
            <person name="Scheerlinck J.P."/>
            <person name="Hofmann A."/>
            <person name="Sternberg P.W."/>
            <person name="Wang J."/>
            <person name="Gasser R.B."/>
        </authorList>
    </citation>
    <scope>NUCLEOTIDE SEQUENCE [LARGE SCALE GENOMIC DNA]</scope>
    <source>
        <strain evidence="2">DCEP-RM93F</strain>
        <strain evidence="1">DCEP-RM93M</strain>
    </source>
</reference>
<evidence type="ECO:0000313" key="1">
    <source>
        <dbReference type="EMBL" id="KFD54052.1"/>
    </source>
</evidence>
<dbReference type="EMBL" id="KL363211">
    <property type="protein sequence ID" value="KFD54052.1"/>
    <property type="molecule type" value="Genomic_DNA"/>
</dbReference>
<proteinExistence type="predicted"/>
<protein>
    <submittedName>
        <fullName evidence="2">Uncharacterized protein</fullName>
    </submittedName>
</protein>